<dbReference type="AlphaFoldDB" id="A0A543IPW7"/>
<comment type="caution">
    <text evidence="2">The sequence shown here is derived from an EMBL/GenBank/DDBJ whole genome shotgun (WGS) entry which is preliminary data.</text>
</comment>
<organism evidence="2 3">
    <name type="scientific">Thermopolyspora flexuosa</name>
    <dbReference type="NCBI Taxonomy" id="103836"/>
    <lineage>
        <taxon>Bacteria</taxon>
        <taxon>Bacillati</taxon>
        <taxon>Actinomycetota</taxon>
        <taxon>Actinomycetes</taxon>
        <taxon>Streptosporangiales</taxon>
        <taxon>Streptosporangiaceae</taxon>
        <taxon>Thermopolyspora</taxon>
    </lineage>
</organism>
<reference evidence="2 3" key="1">
    <citation type="submission" date="2019-06" db="EMBL/GenBank/DDBJ databases">
        <title>Sequencing the genomes of 1000 actinobacteria strains.</title>
        <authorList>
            <person name="Klenk H.-P."/>
        </authorList>
    </citation>
    <scope>NUCLEOTIDE SEQUENCE [LARGE SCALE GENOMIC DNA]</scope>
    <source>
        <strain evidence="2 3">DSM 43186</strain>
    </source>
</reference>
<feature type="region of interest" description="Disordered" evidence="1">
    <location>
        <begin position="1"/>
        <end position="26"/>
    </location>
</feature>
<dbReference type="EMBL" id="VFPQ01000002">
    <property type="protein sequence ID" value="TQM72621.1"/>
    <property type="molecule type" value="Genomic_DNA"/>
</dbReference>
<protein>
    <submittedName>
        <fullName evidence="2">Putative tRNA adenosine deaminase-associated protein</fullName>
    </submittedName>
</protein>
<dbReference type="OrthoDB" id="5189541at2"/>
<accession>A0A543IPW7</accession>
<dbReference type="NCBIfam" id="TIGR03941">
    <property type="entry name" value="tRNA_deam_assoc"/>
    <property type="match status" value="1"/>
</dbReference>
<sequence>MDRSDADHRDGLRIADDPDDRELEDEEDDAALSFAIAVYREDDQWEADMLPFALTSNLDRLIHALRQQPSISGTIGLVDIGDEFFVALRVLGDRVSVFLSDITAAWDWPLAEQVLEYLDIPVPDEEELEAVLQEGKQMVLPVGDLSIFADLGMDEMELVALSGDRELLPDEVLSSIAARLGFSQPYERAVDAALG</sequence>
<name>A0A543IPW7_9ACTN</name>
<gene>
    <name evidence="2" type="ORF">FHX40_4771</name>
</gene>
<proteinExistence type="predicted"/>
<evidence type="ECO:0000313" key="2">
    <source>
        <dbReference type="EMBL" id="TQM72621.1"/>
    </source>
</evidence>
<dbReference type="InterPro" id="IPR023869">
    <property type="entry name" value="tRNA_Adeno_NH3ase_assoc_put"/>
</dbReference>
<feature type="compositionally biased region" description="Basic and acidic residues" evidence="1">
    <location>
        <begin position="1"/>
        <end position="16"/>
    </location>
</feature>
<evidence type="ECO:0000313" key="3">
    <source>
        <dbReference type="Proteomes" id="UP000319213"/>
    </source>
</evidence>
<evidence type="ECO:0000256" key="1">
    <source>
        <dbReference type="SAM" id="MobiDB-lite"/>
    </source>
</evidence>
<keyword evidence="3" id="KW-1185">Reference proteome</keyword>
<feature type="compositionally biased region" description="Acidic residues" evidence="1">
    <location>
        <begin position="17"/>
        <end position="26"/>
    </location>
</feature>
<dbReference type="Proteomes" id="UP000319213">
    <property type="component" value="Unassembled WGS sequence"/>
</dbReference>